<dbReference type="AlphaFoldDB" id="A0A2N3QR05"/>
<comment type="caution">
    <text evidence="2">The sequence shown here is derived from an EMBL/GenBank/DDBJ whole genome shotgun (WGS) entry which is preliminary data.</text>
</comment>
<dbReference type="Proteomes" id="UP000233783">
    <property type="component" value="Unassembled WGS sequence"/>
</dbReference>
<feature type="coiled-coil region" evidence="1">
    <location>
        <begin position="164"/>
        <end position="260"/>
    </location>
</feature>
<protein>
    <recommendedName>
        <fullName evidence="4">DUF2130 domain-containing protein</fullName>
    </recommendedName>
</protein>
<proteinExistence type="predicted"/>
<accession>A0A2N3QR05</accession>
<organism evidence="2 3">
    <name type="scientific">Bifidobacterium pseudolongum subsp. globosum</name>
    <dbReference type="NCBI Taxonomy" id="1690"/>
    <lineage>
        <taxon>Bacteria</taxon>
        <taxon>Bacillati</taxon>
        <taxon>Actinomycetota</taxon>
        <taxon>Actinomycetes</taxon>
        <taxon>Bifidobacteriales</taxon>
        <taxon>Bifidobacteriaceae</taxon>
        <taxon>Bifidobacterium</taxon>
    </lineage>
</organism>
<name>A0A2N3QR05_9BIFI</name>
<dbReference type="InterPro" id="IPR019219">
    <property type="entry name" value="DUF2130"/>
</dbReference>
<dbReference type="Pfam" id="PF09903">
    <property type="entry name" value="DUF2130"/>
    <property type="match status" value="1"/>
</dbReference>
<sequence length="548" mass="62997">MPNIKCPHCGESFTIDEAGYADIVQQVRNAEFDRELKDREKLIENDKQQAIKLAETKAAGEMQKMVSQKDAEIQGLKAQIESAGTAQDLAVQEAVADAQSKLADLRHQLEQLQRDREADAKLAEARLSDEVHKTEADKDAEIRDLKAQVESAATAQDLAVQEAVADAQSKLADLQHQLEQAQHDRAHDAELAKAQLETQVQQTAAQKDTEIQQLKSQIESANLTRKMEISEAVSKIERERDELKSSLEKAELEKDLESKSLKERYEMQLRDRDDEIERMKDFKARLSTKMVGESLEQHCQNEFNSMRMGAFPNAYFEKDNDARTGSKGDFIFRDYDRPEGEEERTEVISIMFEMKNENETTATKHKNEDFFKELDKDRREKGCEYAVLVSMLEADSDLYNQGIVDVSYRYPKMYVIRPQFFIQMITLLRNAALNSLQYKLQLEEMRMQNIDITHFEDRLNEFKSGFERNFNLASRKFQTVIDEIDKSIDHLQKTKQALIGSENNLRIANNKVQDITVRKLTYKNPTMQQKFKEAREAKALEGGEVSGD</sequence>
<gene>
    <name evidence="2" type="ORF">CQR56_1633</name>
</gene>
<evidence type="ECO:0000313" key="3">
    <source>
        <dbReference type="Proteomes" id="UP000233783"/>
    </source>
</evidence>
<dbReference type="RefSeq" id="WP_101393882.1">
    <property type="nucleotide sequence ID" value="NZ_PCHB01000019.1"/>
</dbReference>
<evidence type="ECO:0000313" key="2">
    <source>
        <dbReference type="EMBL" id="PKU94241.1"/>
    </source>
</evidence>
<evidence type="ECO:0000256" key="1">
    <source>
        <dbReference type="SAM" id="Coils"/>
    </source>
</evidence>
<evidence type="ECO:0008006" key="4">
    <source>
        <dbReference type="Google" id="ProtNLM"/>
    </source>
</evidence>
<reference evidence="2 3" key="1">
    <citation type="submission" date="2017-10" db="EMBL/GenBank/DDBJ databases">
        <title>Bifidobacterium genomics.</title>
        <authorList>
            <person name="Lugli G.A."/>
            <person name="Milani C."/>
            <person name="Mancabelli L."/>
        </authorList>
    </citation>
    <scope>NUCLEOTIDE SEQUENCE [LARGE SCALE GENOMIC DNA]</scope>
    <source>
        <strain evidence="2 3">1744B</strain>
    </source>
</reference>
<feature type="coiled-coil region" evidence="1">
    <location>
        <begin position="95"/>
        <end position="122"/>
    </location>
</feature>
<dbReference type="EMBL" id="PCHB01000019">
    <property type="protein sequence ID" value="PKU94241.1"/>
    <property type="molecule type" value="Genomic_DNA"/>
</dbReference>
<keyword evidence="1" id="KW-0175">Coiled coil</keyword>